<evidence type="ECO:0000313" key="4">
    <source>
        <dbReference type="EMBL" id="GAA4474677.1"/>
    </source>
</evidence>
<name>A0ABP8NWB9_9NOCA</name>
<accession>A0ABP8NWB9</accession>
<evidence type="ECO:0000313" key="5">
    <source>
        <dbReference type="Proteomes" id="UP001501183"/>
    </source>
</evidence>
<gene>
    <name evidence="4" type="ORF">GCM10023094_10760</name>
</gene>
<evidence type="ECO:0000256" key="1">
    <source>
        <dbReference type="SAM" id="MobiDB-lite"/>
    </source>
</evidence>
<keyword evidence="2" id="KW-0472">Membrane</keyword>
<dbReference type="EMBL" id="BAABFB010000023">
    <property type="protein sequence ID" value="GAA4474677.1"/>
    <property type="molecule type" value="Genomic_DNA"/>
</dbReference>
<feature type="domain" description="DUF4333" evidence="3">
    <location>
        <begin position="165"/>
        <end position="238"/>
    </location>
</feature>
<feature type="compositionally biased region" description="Pro residues" evidence="1">
    <location>
        <begin position="116"/>
        <end position="127"/>
    </location>
</feature>
<evidence type="ECO:0000256" key="2">
    <source>
        <dbReference type="SAM" id="Phobius"/>
    </source>
</evidence>
<feature type="transmembrane region" description="Helical" evidence="2">
    <location>
        <begin position="150"/>
        <end position="171"/>
    </location>
</feature>
<sequence length="248" mass="26503">MSGPGTNDTENGRTGSDQQAAAPDAAPPQPTVAMPQQPYPQWGQQAWSAQPQYGQQPQPYGQQPSHYGQPPQYGQQPPQYAPQPGYPQQPYPYPQQRQYPQPGYPQPPSGEFTQAGPPPQYGPPPGYPQAQYPQPHHPQPPAAPKSRRPLWIGLGVGAVLVIAAIVAVVVLGGSKTLDRTAAQQGVTQVLTESYGLTGVADVTCPAGRKVEQGATFTCTLTVKGQPQQVTVTFTDDDGTYEVSRPTAR</sequence>
<feature type="compositionally biased region" description="Polar residues" evidence="1">
    <location>
        <begin position="1"/>
        <end position="16"/>
    </location>
</feature>
<proteinExistence type="predicted"/>
<reference evidence="5" key="1">
    <citation type="journal article" date="2019" name="Int. J. Syst. Evol. Microbiol.">
        <title>The Global Catalogue of Microorganisms (GCM) 10K type strain sequencing project: providing services to taxonomists for standard genome sequencing and annotation.</title>
        <authorList>
            <consortium name="The Broad Institute Genomics Platform"/>
            <consortium name="The Broad Institute Genome Sequencing Center for Infectious Disease"/>
            <person name="Wu L."/>
            <person name="Ma J."/>
        </authorList>
    </citation>
    <scope>NUCLEOTIDE SEQUENCE [LARGE SCALE GENOMIC DNA]</scope>
    <source>
        <strain evidence="5">JCM 32206</strain>
    </source>
</reference>
<comment type="caution">
    <text evidence="4">The sequence shown here is derived from an EMBL/GenBank/DDBJ whole genome shotgun (WGS) entry which is preliminary data.</text>
</comment>
<dbReference type="Pfam" id="PF14230">
    <property type="entry name" value="DUF4333"/>
    <property type="match status" value="1"/>
</dbReference>
<keyword evidence="2" id="KW-1133">Transmembrane helix</keyword>
<keyword evidence="2" id="KW-0812">Transmembrane</keyword>
<dbReference type="InterPro" id="IPR025637">
    <property type="entry name" value="DUF4333"/>
</dbReference>
<keyword evidence="5" id="KW-1185">Reference proteome</keyword>
<evidence type="ECO:0000259" key="3">
    <source>
        <dbReference type="Pfam" id="PF14230"/>
    </source>
</evidence>
<dbReference type="RefSeq" id="WP_345342727.1">
    <property type="nucleotide sequence ID" value="NZ_BAABFB010000023.1"/>
</dbReference>
<feature type="compositionally biased region" description="Pro residues" evidence="1">
    <location>
        <begin position="79"/>
        <end position="93"/>
    </location>
</feature>
<protein>
    <recommendedName>
        <fullName evidence="3">DUF4333 domain-containing protein</fullName>
    </recommendedName>
</protein>
<dbReference type="Proteomes" id="UP001501183">
    <property type="component" value="Unassembled WGS sequence"/>
</dbReference>
<feature type="region of interest" description="Disordered" evidence="1">
    <location>
        <begin position="1"/>
        <end position="145"/>
    </location>
</feature>
<organism evidence="4 5">
    <name type="scientific">Rhodococcus olei</name>
    <dbReference type="NCBI Taxonomy" id="2161675"/>
    <lineage>
        <taxon>Bacteria</taxon>
        <taxon>Bacillati</taxon>
        <taxon>Actinomycetota</taxon>
        <taxon>Actinomycetes</taxon>
        <taxon>Mycobacteriales</taxon>
        <taxon>Nocardiaceae</taxon>
        <taxon>Rhodococcus</taxon>
    </lineage>
</organism>
<feature type="compositionally biased region" description="Low complexity" evidence="1">
    <location>
        <begin position="50"/>
        <end position="78"/>
    </location>
</feature>